<evidence type="ECO:0000256" key="10">
    <source>
        <dbReference type="ARBA" id="ARBA00048496"/>
    </source>
</evidence>
<dbReference type="RefSeq" id="WP_006444332.1">
    <property type="nucleotide sequence ID" value="NZ_CP036524.1"/>
</dbReference>
<keyword evidence="9" id="KW-0823">Tryptophan catabolism</keyword>
<name>C0C4G0_9FIRM</name>
<dbReference type="Proteomes" id="UP000004893">
    <property type="component" value="Unassembled WGS sequence"/>
</dbReference>
<dbReference type="EMBL" id="ABYI02000034">
    <property type="protein sequence ID" value="EEG72953.1"/>
    <property type="molecule type" value="Genomic_DNA"/>
</dbReference>
<dbReference type="FunFam" id="3.50.30.50:FF:000001">
    <property type="entry name" value="Kynurenine formamidase"/>
    <property type="match status" value="1"/>
</dbReference>
<evidence type="ECO:0000313" key="12">
    <source>
        <dbReference type="EMBL" id="EEG72953.1"/>
    </source>
</evidence>
<evidence type="ECO:0000256" key="9">
    <source>
        <dbReference type="ARBA" id="ARBA00023079"/>
    </source>
</evidence>
<reference evidence="12" key="2">
    <citation type="submission" date="2013-06" db="EMBL/GenBank/DDBJ databases">
        <title>Draft genome sequence of Clostridium hylemonae (DSM 15053).</title>
        <authorList>
            <person name="Sudarsanam P."/>
            <person name="Ley R."/>
            <person name="Guruge J."/>
            <person name="Turnbaugh P.J."/>
            <person name="Mahowald M."/>
            <person name="Liep D."/>
            <person name="Gordon J."/>
        </authorList>
    </citation>
    <scope>NUCLEOTIDE SEQUENCE</scope>
    <source>
        <strain evidence="12">DSM 15053</strain>
    </source>
</reference>
<dbReference type="OrthoDB" id="9796085at2"/>
<reference evidence="12" key="1">
    <citation type="submission" date="2009-02" db="EMBL/GenBank/DDBJ databases">
        <authorList>
            <person name="Fulton L."/>
            <person name="Clifton S."/>
            <person name="Fulton B."/>
            <person name="Xu J."/>
            <person name="Minx P."/>
            <person name="Pepin K.H."/>
            <person name="Johnson M."/>
            <person name="Bhonagiri V."/>
            <person name="Nash W.E."/>
            <person name="Mardis E.R."/>
            <person name="Wilson R.K."/>
        </authorList>
    </citation>
    <scope>NUCLEOTIDE SEQUENCE [LARGE SCALE GENOMIC DNA]</scope>
    <source>
        <strain evidence="12">DSM 15053</strain>
    </source>
</reference>
<comment type="pathway">
    <text evidence="11">Amino-acid degradation; L-tryptophan degradation via kynurenine pathway; L-kynurenine from L-tryptophan: step 2/2.</text>
</comment>
<proteinExistence type="predicted"/>
<dbReference type="PANTHER" id="PTHR31118:SF12">
    <property type="entry name" value="CYCLASE-LIKE PROTEIN 2"/>
    <property type="match status" value="1"/>
</dbReference>
<comment type="subunit">
    <text evidence="3">Homodimer.</text>
</comment>
<dbReference type="eggNOG" id="COG1878">
    <property type="taxonomic scope" value="Bacteria"/>
</dbReference>
<evidence type="ECO:0000313" key="13">
    <source>
        <dbReference type="Proteomes" id="UP000004893"/>
    </source>
</evidence>
<dbReference type="SUPFAM" id="SSF102198">
    <property type="entry name" value="Putative cyclase"/>
    <property type="match status" value="1"/>
</dbReference>
<dbReference type="GO" id="GO:0046872">
    <property type="term" value="F:metal ion binding"/>
    <property type="evidence" value="ECO:0007669"/>
    <property type="project" value="UniProtKB-KW"/>
</dbReference>
<sequence>MEIIDLTYTIDKDIPVWPGTPKPRLGSLCSYGKDGFRETALELTSHMGTHMDAPAHLFAKGKTLEQFPAAHFIGKAVVIDCTGIKEGEYITCKYIEPVRELADAADFLLFRTGWEKFWGQEEYMRRSPGLEVDTAKYIARAGKKGVGIDTMSIDAAEARELPAHKVLLGTNQMVIIENLCRLKELGSGLSDLIALPLKYEYADGAPVRAMAYI</sequence>
<comment type="caution">
    <text evidence="12">The sequence shown here is derived from an EMBL/GenBank/DDBJ whole genome shotgun (WGS) entry which is preliminary data.</text>
</comment>
<evidence type="ECO:0000256" key="1">
    <source>
        <dbReference type="ARBA" id="ARBA00001947"/>
    </source>
</evidence>
<gene>
    <name evidence="12" type="ORF">CLOHYLEM_06976</name>
</gene>
<protein>
    <recommendedName>
        <fullName evidence="5">Kynurenine formamidase</fullName>
        <ecNumber evidence="4">3.5.1.9</ecNumber>
    </recommendedName>
</protein>
<accession>C0C4G0</accession>
<keyword evidence="6" id="KW-0479">Metal-binding</keyword>
<keyword evidence="13" id="KW-1185">Reference proteome</keyword>
<dbReference type="GO" id="GO:0004061">
    <property type="term" value="F:arylformamidase activity"/>
    <property type="evidence" value="ECO:0007669"/>
    <property type="project" value="UniProtKB-EC"/>
</dbReference>
<evidence type="ECO:0000256" key="4">
    <source>
        <dbReference type="ARBA" id="ARBA00012930"/>
    </source>
</evidence>
<comment type="function">
    <text evidence="2">Catalyzes the hydrolysis of N-formyl-L-kynurenine to L-kynurenine, the second step in the kynurenine pathway of tryptophan degradation.</text>
</comment>
<dbReference type="Pfam" id="PF04199">
    <property type="entry name" value="Cyclase"/>
    <property type="match status" value="1"/>
</dbReference>
<keyword evidence="7" id="KW-0378">Hydrolase</keyword>
<dbReference type="STRING" id="553973.CLOHYLEM_06976"/>
<comment type="cofactor">
    <cofactor evidence="1">
        <name>Zn(2+)</name>
        <dbReference type="ChEBI" id="CHEBI:29105"/>
    </cofactor>
</comment>
<evidence type="ECO:0000256" key="7">
    <source>
        <dbReference type="ARBA" id="ARBA00022801"/>
    </source>
</evidence>
<evidence type="ECO:0000256" key="2">
    <source>
        <dbReference type="ARBA" id="ARBA00002204"/>
    </source>
</evidence>
<evidence type="ECO:0000256" key="11">
    <source>
        <dbReference type="ARBA" id="ARBA00060547"/>
    </source>
</evidence>
<dbReference type="AlphaFoldDB" id="C0C4G0"/>
<evidence type="ECO:0000256" key="6">
    <source>
        <dbReference type="ARBA" id="ARBA00022723"/>
    </source>
</evidence>
<dbReference type="EC" id="3.5.1.9" evidence="4"/>
<dbReference type="Gene3D" id="3.50.30.50">
    <property type="entry name" value="Putative cyclase"/>
    <property type="match status" value="1"/>
</dbReference>
<comment type="catalytic activity">
    <reaction evidence="10">
        <text>N-formyl-L-kynurenine + H2O = L-kynurenine + formate + H(+)</text>
        <dbReference type="Rhea" id="RHEA:13009"/>
        <dbReference type="ChEBI" id="CHEBI:15377"/>
        <dbReference type="ChEBI" id="CHEBI:15378"/>
        <dbReference type="ChEBI" id="CHEBI:15740"/>
        <dbReference type="ChEBI" id="CHEBI:57959"/>
        <dbReference type="ChEBI" id="CHEBI:58629"/>
        <dbReference type="EC" id="3.5.1.9"/>
    </reaction>
</comment>
<dbReference type="GO" id="GO:0019441">
    <property type="term" value="P:L-tryptophan catabolic process to kynurenine"/>
    <property type="evidence" value="ECO:0007669"/>
    <property type="project" value="InterPro"/>
</dbReference>
<dbReference type="InterPro" id="IPR007325">
    <property type="entry name" value="KFase/CYL"/>
</dbReference>
<dbReference type="PANTHER" id="PTHR31118">
    <property type="entry name" value="CYCLASE-LIKE PROTEIN 2"/>
    <property type="match status" value="1"/>
</dbReference>
<dbReference type="InterPro" id="IPR037175">
    <property type="entry name" value="KFase_sf"/>
</dbReference>
<evidence type="ECO:0000256" key="5">
    <source>
        <dbReference type="ARBA" id="ARBA00014889"/>
    </source>
</evidence>
<keyword evidence="8" id="KW-0862">Zinc</keyword>
<dbReference type="HOGENOM" id="CLU_030671_3_0_9"/>
<evidence type="ECO:0000256" key="3">
    <source>
        <dbReference type="ARBA" id="ARBA00011738"/>
    </source>
</evidence>
<evidence type="ECO:0000256" key="8">
    <source>
        <dbReference type="ARBA" id="ARBA00022833"/>
    </source>
</evidence>
<organism evidence="12 13">
    <name type="scientific">[Clostridium] hylemonae DSM 15053</name>
    <dbReference type="NCBI Taxonomy" id="553973"/>
    <lineage>
        <taxon>Bacteria</taxon>
        <taxon>Bacillati</taxon>
        <taxon>Bacillota</taxon>
        <taxon>Clostridia</taxon>
        <taxon>Lachnospirales</taxon>
        <taxon>Lachnospiraceae</taxon>
    </lineage>
</organism>